<feature type="domain" description="PKMT C-terminal winged helix" evidence="3">
    <location>
        <begin position="433"/>
        <end position="530"/>
    </location>
</feature>
<keyword evidence="4" id="KW-0808">Transferase</keyword>
<dbReference type="PATRIC" id="fig|1590043.3.peg.1537"/>
<dbReference type="GO" id="GO:0032259">
    <property type="term" value="P:methylation"/>
    <property type="evidence" value="ECO:0007669"/>
    <property type="project" value="UniProtKB-KW"/>
</dbReference>
<dbReference type="Gene3D" id="3.40.50.150">
    <property type="entry name" value="Vaccinia Virus protein VP39"/>
    <property type="match status" value="1"/>
</dbReference>
<reference evidence="4" key="1">
    <citation type="submission" date="2015-09" db="EMBL/GenBank/DDBJ databases">
        <title>Draft Genome Sequences of Two Novel Amoeba-resistant Intranuclear Bacteria, Candidatus Berkiella cookevillensis and Candidatus Berkiella aquae.</title>
        <authorList>
            <person name="Mehari Y.T."/>
            <person name="Arivett B.A."/>
            <person name="Farone A.L."/>
            <person name="Gunderson J.H."/>
            <person name="Farone M.B."/>
        </authorList>
    </citation>
    <scope>NUCLEOTIDE SEQUENCE [LARGE SCALE GENOMIC DNA]</scope>
    <source>
        <strain evidence="4">HT99</strain>
    </source>
</reference>
<dbReference type="InterPro" id="IPR029063">
    <property type="entry name" value="SAM-dependent_MTases_sf"/>
</dbReference>
<dbReference type="InterPro" id="IPR050723">
    <property type="entry name" value="CFA/CMAS"/>
</dbReference>
<proteinExistence type="predicted"/>
<dbReference type="InterPro" id="IPR018773">
    <property type="entry name" value="MeTrfase_reg_dom_prd"/>
</dbReference>
<dbReference type="InterPro" id="IPR048976">
    <property type="entry name" value="WHD_PKMT"/>
</dbReference>
<sequence>MMTTSATSMTAERILEDEYNKTPYQSFPFSHTHPTHLFTLATLFGLKPKPVEKARILEIGCASGGNLIPIGYHFPTSECLGIDISEKQIDDGIKQLVDMDIKNVTLRHQSLLEFDTKDGKFDYIICHGVYSWVDNEARRKILQICHDNLSKNGIAYISYNTFPGWNMVNSVRALMMWHTKNIANPAEKASQARSVLKFIGDGLQEDKSPYATFLRNEIQLLSMHADSYLLHEHLSSYNDPVYFHQFMDQANQAKLSSLADAFLSLMFTENLPPQFASELKKINNIVTTGQYMDFIRNQRFRCTLLCHQEQQINRSLKTVDIENFYLQFTGKTDRLNLSERDVGQDDISFSNAAVTLKLRNSLSQLAMVILYQEQFKPMHYKELCEQMMLRSSTKDLAFIKHHLNEELNLMRTVLAGLINISSYPGDYQLTLTEKPTACPYARYQATFQQFATNRRHQAIRLDPLGKSLLPLLDGTHALPDLINHAFSEVKAGRLNLLDKDKRPITDEELVRQQLKMACENVLNNFAKQALLV</sequence>
<feature type="domain" description="Methyltransferase type 12" evidence="1">
    <location>
        <begin position="57"/>
        <end position="154"/>
    </location>
</feature>
<protein>
    <submittedName>
        <fullName evidence="4">tRNA (Cmo5U34)-methyltransferase</fullName>
    </submittedName>
</protein>
<evidence type="ECO:0000259" key="1">
    <source>
        <dbReference type="Pfam" id="PF08242"/>
    </source>
</evidence>
<dbReference type="SUPFAM" id="SSF53335">
    <property type="entry name" value="S-adenosyl-L-methionine-dependent methyltransferases"/>
    <property type="match status" value="1"/>
</dbReference>
<accession>A0A0Q9YXF5</accession>
<dbReference type="AlphaFoldDB" id="A0A0Q9YXF5"/>
<comment type="caution">
    <text evidence="4">The sequence shown here is derived from an EMBL/GenBank/DDBJ whole genome shotgun (WGS) entry which is preliminary data.</text>
</comment>
<dbReference type="Pfam" id="PF08242">
    <property type="entry name" value="Methyltransf_12"/>
    <property type="match status" value="1"/>
</dbReference>
<dbReference type="GO" id="GO:0008168">
    <property type="term" value="F:methyltransferase activity"/>
    <property type="evidence" value="ECO:0007669"/>
    <property type="project" value="UniProtKB-KW"/>
</dbReference>
<name>A0A0Q9YXF5_9GAMM</name>
<dbReference type="OrthoDB" id="323463at2"/>
<evidence type="ECO:0000313" key="4">
    <source>
        <dbReference type="EMBL" id="KRG21329.1"/>
    </source>
</evidence>
<feature type="domain" description="Methyltransferase regulatory" evidence="2">
    <location>
        <begin position="226"/>
        <end position="307"/>
    </location>
</feature>
<dbReference type="InterPro" id="IPR013217">
    <property type="entry name" value="Methyltransf_12"/>
</dbReference>
<dbReference type="EMBL" id="LKAJ01000005">
    <property type="protein sequence ID" value="KRG21329.1"/>
    <property type="molecule type" value="Genomic_DNA"/>
</dbReference>
<dbReference type="PANTHER" id="PTHR43667">
    <property type="entry name" value="CYCLOPROPANE-FATTY-ACYL-PHOSPHOLIPID SYNTHASE"/>
    <property type="match status" value="1"/>
</dbReference>
<dbReference type="Pfam" id="PF21782">
    <property type="entry name" value="WHD_PKMT"/>
    <property type="match status" value="1"/>
</dbReference>
<organism evidence="4">
    <name type="scientific">Candidatus Berkiella aquae</name>
    <dbReference type="NCBI Taxonomy" id="295108"/>
    <lineage>
        <taxon>Bacteria</taxon>
        <taxon>Pseudomonadati</taxon>
        <taxon>Pseudomonadota</taxon>
        <taxon>Gammaproteobacteria</taxon>
        <taxon>Candidatus Berkiellales</taxon>
        <taxon>Candidatus Berkiellaceae</taxon>
        <taxon>Candidatus Berkiella</taxon>
    </lineage>
</organism>
<gene>
    <name evidence="4" type="primary">cmoA</name>
    <name evidence="4" type="ORF">HT99x_01505</name>
</gene>
<dbReference type="STRING" id="295108.HT99x_01505"/>
<evidence type="ECO:0000259" key="2">
    <source>
        <dbReference type="Pfam" id="PF10119"/>
    </source>
</evidence>
<dbReference type="PANTHER" id="PTHR43667:SF2">
    <property type="entry name" value="FATTY ACID C-METHYL TRANSFERASE"/>
    <property type="match status" value="1"/>
</dbReference>
<keyword evidence="4" id="KW-0489">Methyltransferase</keyword>
<evidence type="ECO:0000259" key="3">
    <source>
        <dbReference type="Pfam" id="PF21782"/>
    </source>
</evidence>
<dbReference type="CDD" id="cd02440">
    <property type="entry name" value="AdoMet_MTases"/>
    <property type="match status" value="1"/>
</dbReference>
<dbReference type="Pfam" id="PF10119">
    <property type="entry name" value="MethyTransf_Reg"/>
    <property type="match status" value="1"/>
</dbReference>